<evidence type="ECO:0000256" key="2">
    <source>
        <dbReference type="ARBA" id="ARBA00023015"/>
    </source>
</evidence>
<dbReference type="PANTHER" id="PTHR13690:SF80">
    <property type="entry name" value="BZIP TRANSCRIPTION FACTOR FAMILY PROTEIN-RELATED"/>
    <property type="match status" value="1"/>
</dbReference>
<accession>A0AAV7HAY5</accession>
<dbReference type="EMBL" id="JAGFBR010000006">
    <property type="protein sequence ID" value="KAH0465607.1"/>
    <property type="molecule type" value="Genomic_DNA"/>
</dbReference>
<keyword evidence="2" id="KW-0805">Transcription regulation</keyword>
<feature type="region of interest" description="Disordered" evidence="7">
    <location>
        <begin position="1"/>
        <end position="72"/>
    </location>
</feature>
<feature type="coiled-coil region" evidence="6">
    <location>
        <begin position="281"/>
        <end position="336"/>
    </location>
</feature>
<dbReference type="Proteomes" id="UP000775213">
    <property type="component" value="Unassembled WGS sequence"/>
</dbReference>
<keyword evidence="10" id="KW-1185">Reference proteome</keyword>
<evidence type="ECO:0000313" key="9">
    <source>
        <dbReference type="EMBL" id="KAH0465607.1"/>
    </source>
</evidence>
<dbReference type="AlphaFoldDB" id="A0AAV7HAY5"/>
<evidence type="ECO:0000313" key="10">
    <source>
        <dbReference type="Proteomes" id="UP000775213"/>
    </source>
</evidence>
<dbReference type="InterPro" id="IPR046347">
    <property type="entry name" value="bZIP_sf"/>
</dbReference>
<evidence type="ECO:0000256" key="5">
    <source>
        <dbReference type="ARBA" id="ARBA00023242"/>
    </source>
</evidence>
<keyword evidence="6" id="KW-0175">Coiled coil</keyword>
<dbReference type="Pfam" id="PF00170">
    <property type="entry name" value="bZIP_1"/>
    <property type="match status" value="1"/>
</dbReference>
<comment type="subcellular location">
    <subcellularLocation>
        <location evidence="1">Nucleus</location>
    </subcellularLocation>
</comment>
<evidence type="ECO:0000256" key="6">
    <source>
        <dbReference type="SAM" id="Coils"/>
    </source>
</evidence>
<dbReference type="GO" id="GO:0003700">
    <property type="term" value="F:DNA-binding transcription factor activity"/>
    <property type="evidence" value="ECO:0007669"/>
    <property type="project" value="InterPro"/>
</dbReference>
<dbReference type="PANTHER" id="PTHR13690">
    <property type="entry name" value="TRANSCRIPTION FACTOR POSF21-RELATED"/>
    <property type="match status" value="1"/>
</dbReference>
<dbReference type="GO" id="GO:0003677">
    <property type="term" value="F:DNA binding"/>
    <property type="evidence" value="ECO:0007669"/>
    <property type="project" value="UniProtKB-KW"/>
</dbReference>
<feature type="domain" description="BZIP" evidence="8">
    <location>
        <begin position="263"/>
        <end position="326"/>
    </location>
</feature>
<dbReference type="InterPro" id="IPR007789">
    <property type="entry name" value="DUF688"/>
</dbReference>
<feature type="compositionally biased region" description="Pro residues" evidence="7">
    <location>
        <begin position="8"/>
        <end position="20"/>
    </location>
</feature>
<dbReference type="InterPro" id="IPR044759">
    <property type="entry name" value="bZIP_RF2"/>
</dbReference>
<evidence type="ECO:0000259" key="8">
    <source>
        <dbReference type="PROSITE" id="PS50217"/>
    </source>
</evidence>
<dbReference type="Pfam" id="PF05097">
    <property type="entry name" value="DUF688"/>
    <property type="match status" value="1"/>
</dbReference>
<gene>
    <name evidence="9" type="ORF">IEQ34_005710</name>
</gene>
<dbReference type="CDD" id="cd14703">
    <property type="entry name" value="bZIP_plant_RF2"/>
    <property type="match status" value="1"/>
</dbReference>
<evidence type="ECO:0000256" key="7">
    <source>
        <dbReference type="SAM" id="MobiDB-lite"/>
    </source>
</evidence>
<dbReference type="InterPro" id="IPR004827">
    <property type="entry name" value="bZIP"/>
</dbReference>
<dbReference type="SMART" id="SM00338">
    <property type="entry name" value="BRLZ"/>
    <property type="match status" value="1"/>
</dbReference>
<reference evidence="9 10" key="1">
    <citation type="journal article" date="2021" name="Hortic Res">
        <title>Chromosome-scale assembly of the Dendrobium chrysotoxum genome enhances the understanding of orchid evolution.</title>
        <authorList>
            <person name="Zhang Y."/>
            <person name="Zhang G.Q."/>
            <person name="Zhang D."/>
            <person name="Liu X.D."/>
            <person name="Xu X.Y."/>
            <person name="Sun W.H."/>
            <person name="Yu X."/>
            <person name="Zhu X."/>
            <person name="Wang Z.W."/>
            <person name="Zhao X."/>
            <person name="Zhong W.Y."/>
            <person name="Chen H."/>
            <person name="Yin W.L."/>
            <person name="Huang T."/>
            <person name="Niu S.C."/>
            <person name="Liu Z.J."/>
        </authorList>
    </citation>
    <scope>NUCLEOTIDE SEQUENCE [LARGE SCALE GENOMIC DNA]</scope>
    <source>
        <strain evidence="9">Lindl</strain>
    </source>
</reference>
<organism evidence="9 10">
    <name type="scientific">Dendrobium chrysotoxum</name>
    <name type="common">Orchid</name>
    <dbReference type="NCBI Taxonomy" id="161865"/>
    <lineage>
        <taxon>Eukaryota</taxon>
        <taxon>Viridiplantae</taxon>
        <taxon>Streptophyta</taxon>
        <taxon>Embryophyta</taxon>
        <taxon>Tracheophyta</taxon>
        <taxon>Spermatophyta</taxon>
        <taxon>Magnoliopsida</taxon>
        <taxon>Liliopsida</taxon>
        <taxon>Asparagales</taxon>
        <taxon>Orchidaceae</taxon>
        <taxon>Epidendroideae</taxon>
        <taxon>Malaxideae</taxon>
        <taxon>Dendrobiinae</taxon>
        <taxon>Dendrobium</taxon>
    </lineage>
</organism>
<keyword evidence="3" id="KW-0238">DNA-binding</keyword>
<comment type="caution">
    <text evidence="9">The sequence shown here is derived from an EMBL/GenBank/DDBJ whole genome shotgun (WGS) entry which is preliminary data.</text>
</comment>
<keyword evidence="5" id="KW-0539">Nucleus</keyword>
<name>A0AAV7HAY5_DENCH</name>
<protein>
    <recommendedName>
        <fullName evidence="8">BZIP domain-containing protein</fullName>
    </recommendedName>
</protein>
<dbReference type="GO" id="GO:0005634">
    <property type="term" value="C:nucleus"/>
    <property type="evidence" value="ECO:0007669"/>
    <property type="project" value="UniProtKB-SubCell"/>
</dbReference>
<evidence type="ECO:0000256" key="1">
    <source>
        <dbReference type="ARBA" id="ARBA00004123"/>
    </source>
</evidence>
<keyword evidence="4" id="KW-0804">Transcription</keyword>
<sequence length="568" mass="62632">MRRSSIPPTIPYSQAPPPHPTAARPANHHSRYHSRSLSQPTFFSLDPLPPLSPSPYRKTSPTSSISDSTDLSAATGRIEAGDSLQNCMIHRRSRSNLQPALKAEPIDVRAEGALERKTEGNLGDDLFDTFLNLDGFGVMESSDYRIDEMDSRGSSTSKNGPCSSESEAESCAIDCTVVGESAPPAKLSRHLRSISMDGLIDGVNFWEKSLWVSPSSGSQRSKSSECDSMDGTFSLEFGSGEFSGAELKKIITDKRLEEIALADPKRAKRILANRHSAARSKERKVRYISELECKVQNLQTEAAMLSTQLTLLQGDSAGLATQNNELKIRLQAMEQQAQLRDALNEALTAEVQRLRLATAEMGYENVISSSHQRRYGSQPVSVPFLWEQKPGMPKRDWNAKPIPFFTTKISKAKPVSSRETAIIPLSLVISVPFQWEEKPGKPLLMDKNPGSTVLPAAFPSCNPFINEAENVFDAFAFDMHHASFSSDQNYSSFHGSSNECDSNQTESWYSVSERDFQSDSSSSAIHNGEISITPSWISFSYNKVLKQVFCGILFCLSSGFCRIGSEEL</sequence>
<proteinExistence type="predicted"/>
<evidence type="ECO:0000256" key="3">
    <source>
        <dbReference type="ARBA" id="ARBA00023125"/>
    </source>
</evidence>
<dbReference type="PROSITE" id="PS50217">
    <property type="entry name" value="BZIP"/>
    <property type="match status" value="1"/>
</dbReference>
<dbReference type="SUPFAM" id="SSF57959">
    <property type="entry name" value="Leucine zipper domain"/>
    <property type="match status" value="1"/>
</dbReference>
<feature type="compositionally biased region" description="Low complexity" evidence="7">
    <location>
        <begin position="59"/>
        <end position="72"/>
    </location>
</feature>
<dbReference type="Gene3D" id="1.20.5.170">
    <property type="match status" value="1"/>
</dbReference>
<evidence type="ECO:0000256" key="4">
    <source>
        <dbReference type="ARBA" id="ARBA00023163"/>
    </source>
</evidence>